<dbReference type="InterPro" id="IPR017853">
    <property type="entry name" value="GH"/>
</dbReference>
<dbReference type="Gene3D" id="3.20.20.80">
    <property type="entry name" value="Glycosidases"/>
    <property type="match status" value="1"/>
</dbReference>
<evidence type="ECO:0000313" key="1">
    <source>
        <dbReference type="EMBL" id="GAA3634810.1"/>
    </source>
</evidence>
<dbReference type="EMBL" id="BAAAYU010000005">
    <property type="protein sequence ID" value="GAA3634810.1"/>
    <property type="molecule type" value="Genomic_DNA"/>
</dbReference>
<dbReference type="Gene3D" id="3.40.50.880">
    <property type="match status" value="1"/>
</dbReference>
<name>A0ABP7AKX2_9MICO</name>
<dbReference type="Proteomes" id="UP001501697">
    <property type="component" value="Unassembled WGS sequence"/>
</dbReference>
<protein>
    <recommendedName>
        <fullName evidence="3">Beta-galactosidase trimerisation domain-containing protein</fullName>
    </recommendedName>
</protein>
<gene>
    <name evidence="1" type="ORF">GCM10022200_17580</name>
</gene>
<comment type="caution">
    <text evidence="1">The sequence shown here is derived from an EMBL/GenBank/DDBJ whole genome shotgun (WGS) entry which is preliminary data.</text>
</comment>
<dbReference type="SUPFAM" id="SSF51445">
    <property type="entry name" value="(Trans)glycosidases"/>
    <property type="match status" value="1"/>
</dbReference>
<dbReference type="Pfam" id="PF14871">
    <property type="entry name" value="GHL6"/>
    <property type="match status" value="1"/>
</dbReference>
<organism evidence="1 2">
    <name type="scientific">Microbacterium awajiense</name>
    <dbReference type="NCBI Taxonomy" id="415214"/>
    <lineage>
        <taxon>Bacteria</taxon>
        <taxon>Bacillati</taxon>
        <taxon>Actinomycetota</taxon>
        <taxon>Actinomycetes</taxon>
        <taxon>Micrococcales</taxon>
        <taxon>Microbacteriaceae</taxon>
        <taxon>Microbacterium</taxon>
    </lineage>
</organism>
<dbReference type="RefSeq" id="WP_344737627.1">
    <property type="nucleotide sequence ID" value="NZ_BAAAYU010000005.1"/>
</dbReference>
<dbReference type="InterPro" id="IPR028212">
    <property type="entry name" value="GHL6"/>
</dbReference>
<reference evidence="2" key="1">
    <citation type="journal article" date="2019" name="Int. J. Syst. Evol. Microbiol.">
        <title>The Global Catalogue of Microorganisms (GCM) 10K type strain sequencing project: providing services to taxonomists for standard genome sequencing and annotation.</title>
        <authorList>
            <consortium name="The Broad Institute Genomics Platform"/>
            <consortium name="The Broad Institute Genome Sequencing Center for Infectious Disease"/>
            <person name="Wu L."/>
            <person name="Ma J."/>
        </authorList>
    </citation>
    <scope>NUCLEOTIDE SEQUENCE [LARGE SCALE GENOMIC DNA]</scope>
    <source>
        <strain evidence="2">JCM 16544</strain>
    </source>
</reference>
<dbReference type="InterPro" id="IPR029062">
    <property type="entry name" value="Class_I_gatase-like"/>
</dbReference>
<proteinExistence type="predicted"/>
<evidence type="ECO:0008006" key="3">
    <source>
        <dbReference type="Google" id="ProtNLM"/>
    </source>
</evidence>
<evidence type="ECO:0000313" key="2">
    <source>
        <dbReference type="Proteomes" id="UP001501697"/>
    </source>
</evidence>
<keyword evidence="2" id="KW-1185">Reference proteome</keyword>
<dbReference type="CDD" id="cd03143">
    <property type="entry name" value="A4_beta-galactosidase_middle_domain"/>
    <property type="match status" value="1"/>
</dbReference>
<accession>A0ABP7AKX2</accession>
<sequence length="672" mass="72807">MRDAAHPAEPRLPLRSVHLDFHTSPLIRPIADRFDPAEFAERFVRLGVDSVTLFAKCHHGQLYYRTDRPETHPGLGDGDLLREQVEALRAVGIRSPLYISVLFDEQAAADHPEWVAQDEHGRPVRVDSHGVPGWHVLDMTSAYQDYLVEQTSDVMQRFPDADGYFFDICFDQPSFSPSFAAVARSAGLDPESPGGRREAARIVSHSYMARLRDLVAGVDREGHARSIFFNSRPRLRLAEELGYGTHDEIEALPTGGWGYAYAPYVARNVLPVQPRALGMTGRFFGSWGDSASLHPPHALTYEALQMVGMGLGICIGDSLPASGRSHDAVTALLESTFSDVSAVQQVTTGAVRVTDAAVVRAPISSDADVIHADAPGPGELGALRLLTEMGIGFDFVTPDGAFDGYRMLVVLDGVEVDPALEARIAAHVAGGGAVFFSGSPDGGAVERLGGVVVTDERSFAREFVRPRPETTGLPDFDFVTAGSIRRVRADGRARVYATVTEPYFDRTPDRFSGHEYTPAGRATDFPALSVRDRVGVAAFPILEEYGESGVPEIGMLVRAALTDLIPDPSVRVDGPAHLEVALQAGEHDTFVHLLSYLPSRRAMSAVETVRDPVPVIDATVEVRSPQAPASVRDALTDEQMPFTYANGYARFAVSFAGGHRLIAVERSVDADA</sequence>